<name>A0A4V5ZY48_STECR</name>
<sequence length="112" mass="12645">MKHSRLKSAPIFIPRFVLHPTGWSKHSLLKRWPRMMRRAAASCGGVASLRRAAVIRGKGMPRMVRREAAFCGGVASLRCAAAIPPATNHALRGCVKRMRRRMKFFPRLRAHC</sequence>
<gene>
    <name evidence="1" type="ORF">L596_026287</name>
</gene>
<protein>
    <submittedName>
        <fullName evidence="1">Uncharacterized protein</fullName>
    </submittedName>
</protein>
<accession>A0A4V5ZY48</accession>
<evidence type="ECO:0000313" key="2">
    <source>
        <dbReference type="Proteomes" id="UP000298663"/>
    </source>
</evidence>
<keyword evidence="2" id="KW-1185">Reference proteome</keyword>
<proteinExistence type="predicted"/>
<dbReference type="Proteomes" id="UP000298663">
    <property type="component" value="Unassembled WGS sequence"/>
</dbReference>
<reference evidence="1 2" key="1">
    <citation type="journal article" date="2015" name="Genome Biol.">
        <title>Comparative genomics of Steinernema reveals deeply conserved gene regulatory networks.</title>
        <authorList>
            <person name="Dillman A.R."/>
            <person name="Macchietto M."/>
            <person name="Porter C.F."/>
            <person name="Rogers A."/>
            <person name="Williams B."/>
            <person name="Antoshechkin I."/>
            <person name="Lee M.M."/>
            <person name="Goodwin Z."/>
            <person name="Lu X."/>
            <person name="Lewis E.E."/>
            <person name="Goodrich-Blair H."/>
            <person name="Stock S.P."/>
            <person name="Adams B.J."/>
            <person name="Sternberg P.W."/>
            <person name="Mortazavi A."/>
        </authorList>
    </citation>
    <scope>NUCLEOTIDE SEQUENCE [LARGE SCALE GENOMIC DNA]</scope>
    <source>
        <strain evidence="1 2">ALL</strain>
    </source>
</reference>
<reference evidence="1 2" key="2">
    <citation type="journal article" date="2019" name="G3 (Bethesda)">
        <title>Hybrid Assembly of the Genome of the Entomopathogenic Nematode Steinernema carpocapsae Identifies the X-Chromosome.</title>
        <authorList>
            <person name="Serra L."/>
            <person name="Macchietto M."/>
            <person name="Macias-Munoz A."/>
            <person name="McGill C.J."/>
            <person name="Rodriguez I.M."/>
            <person name="Rodriguez B."/>
            <person name="Murad R."/>
            <person name="Mortazavi A."/>
        </authorList>
    </citation>
    <scope>NUCLEOTIDE SEQUENCE [LARGE SCALE GENOMIC DNA]</scope>
    <source>
        <strain evidence="1 2">ALL</strain>
    </source>
</reference>
<evidence type="ECO:0000313" key="1">
    <source>
        <dbReference type="EMBL" id="TKR62305.1"/>
    </source>
</evidence>
<dbReference type="AlphaFoldDB" id="A0A4V5ZY48"/>
<dbReference type="EMBL" id="AZBU02000010">
    <property type="protein sequence ID" value="TKR62305.1"/>
    <property type="molecule type" value="Genomic_DNA"/>
</dbReference>
<organism evidence="1 2">
    <name type="scientific">Steinernema carpocapsae</name>
    <name type="common">Entomopathogenic nematode</name>
    <dbReference type="NCBI Taxonomy" id="34508"/>
    <lineage>
        <taxon>Eukaryota</taxon>
        <taxon>Metazoa</taxon>
        <taxon>Ecdysozoa</taxon>
        <taxon>Nematoda</taxon>
        <taxon>Chromadorea</taxon>
        <taxon>Rhabditida</taxon>
        <taxon>Tylenchina</taxon>
        <taxon>Panagrolaimomorpha</taxon>
        <taxon>Strongyloidoidea</taxon>
        <taxon>Steinernematidae</taxon>
        <taxon>Steinernema</taxon>
    </lineage>
</organism>
<comment type="caution">
    <text evidence="1">The sequence shown here is derived from an EMBL/GenBank/DDBJ whole genome shotgun (WGS) entry which is preliminary data.</text>
</comment>